<reference evidence="1" key="1">
    <citation type="journal article" date="2021" name="Nat. Commun.">
        <title>Genetic determinants of endophytism in the Arabidopsis root mycobiome.</title>
        <authorList>
            <person name="Mesny F."/>
            <person name="Miyauchi S."/>
            <person name="Thiergart T."/>
            <person name="Pickel B."/>
            <person name="Atanasova L."/>
            <person name="Karlsson M."/>
            <person name="Huettel B."/>
            <person name="Barry K.W."/>
            <person name="Haridas S."/>
            <person name="Chen C."/>
            <person name="Bauer D."/>
            <person name="Andreopoulos W."/>
            <person name="Pangilinan J."/>
            <person name="LaButti K."/>
            <person name="Riley R."/>
            <person name="Lipzen A."/>
            <person name="Clum A."/>
            <person name="Drula E."/>
            <person name="Henrissat B."/>
            <person name="Kohler A."/>
            <person name="Grigoriev I.V."/>
            <person name="Martin F.M."/>
            <person name="Hacquard S."/>
        </authorList>
    </citation>
    <scope>NUCLEOTIDE SEQUENCE</scope>
    <source>
        <strain evidence="1">MPI-CAGE-AT-0021</strain>
    </source>
</reference>
<sequence length="256" mass="27840">MAHREACMLTETEACMLSCSSQICTLQPLCGVRRHNSSVWPPRCSASPTLVSTSPNSSFFWFTLSHFGLWLSPLEASSVCPSRVLLCPAQCCLLSAVCCLLRFLRAWSWLFLGWNESRSSPSPTASISAFTISVIAISIANIQVLALPAASCTYRALLCRTPSNQSYLSSLPAYLPPYLSAYERNLFASSCLCTYLPLYPPVQARPPPAARSNTASHPAVRARTLAPLLYTPTLSLRFAPSALLQSPSTYSLSHPA</sequence>
<proteinExistence type="predicted"/>
<dbReference type="EMBL" id="JAGMUU010000001">
    <property type="protein sequence ID" value="KAH7162565.1"/>
    <property type="molecule type" value="Genomic_DNA"/>
</dbReference>
<dbReference type="Proteomes" id="UP000717696">
    <property type="component" value="Unassembled WGS sequence"/>
</dbReference>
<dbReference type="AlphaFoldDB" id="A0A9P9JKW9"/>
<organism evidence="1 2">
    <name type="scientific">Dactylonectria estremocensis</name>
    <dbReference type="NCBI Taxonomy" id="1079267"/>
    <lineage>
        <taxon>Eukaryota</taxon>
        <taxon>Fungi</taxon>
        <taxon>Dikarya</taxon>
        <taxon>Ascomycota</taxon>
        <taxon>Pezizomycotina</taxon>
        <taxon>Sordariomycetes</taxon>
        <taxon>Hypocreomycetidae</taxon>
        <taxon>Hypocreales</taxon>
        <taxon>Nectriaceae</taxon>
        <taxon>Dactylonectria</taxon>
    </lineage>
</organism>
<evidence type="ECO:0000313" key="1">
    <source>
        <dbReference type="EMBL" id="KAH7162565.1"/>
    </source>
</evidence>
<evidence type="ECO:0000313" key="2">
    <source>
        <dbReference type="Proteomes" id="UP000717696"/>
    </source>
</evidence>
<name>A0A9P9JKW9_9HYPO</name>
<gene>
    <name evidence="1" type="ORF">B0J13DRAFT_13771</name>
</gene>
<comment type="caution">
    <text evidence="1">The sequence shown here is derived from an EMBL/GenBank/DDBJ whole genome shotgun (WGS) entry which is preliminary data.</text>
</comment>
<accession>A0A9P9JKW9</accession>
<protein>
    <submittedName>
        <fullName evidence="1">Uncharacterized protein</fullName>
    </submittedName>
</protein>
<keyword evidence="2" id="KW-1185">Reference proteome</keyword>